<sequence length="192" mass="21020">MAKDRFTALLTTNASDSQDEVNEINNANDSDVEDDPASVGTSGNSPTLQQDPASNSRSDITQQNVLSVKQFWKQFHIRHAVDHMVAAGNKITLATIKHAWKPLFPHLSNARLAVQRQADLLEAAVESARSVPAPGFCEVDAEQINEMLKENDEEMLDDVADESSDEAGEDDAEEEPELRITTSNLSLILSTC</sequence>
<dbReference type="AlphaFoldDB" id="A0A8J5MVX7"/>
<dbReference type="Proteomes" id="UP000747542">
    <property type="component" value="Unassembled WGS sequence"/>
</dbReference>
<keyword evidence="3" id="KW-1185">Reference proteome</keyword>
<proteinExistence type="predicted"/>
<evidence type="ECO:0000256" key="1">
    <source>
        <dbReference type="SAM" id="MobiDB-lite"/>
    </source>
</evidence>
<name>A0A8J5MVX7_HOMAM</name>
<gene>
    <name evidence="2" type="ORF">Hamer_G013140</name>
</gene>
<evidence type="ECO:0000313" key="3">
    <source>
        <dbReference type="Proteomes" id="UP000747542"/>
    </source>
</evidence>
<evidence type="ECO:0000313" key="2">
    <source>
        <dbReference type="EMBL" id="KAG7165636.1"/>
    </source>
</evidence>
<reference evidence="2" key="1">
    <citation type="journal article" date="2021" name="Sci. Adv.">
        <title>The American lobster genome reveals insights on longevity, neural, and immune adaptations.</title>
        <authorList>
            <person name="Polinski J.M."/>
            <person name="Zimin A.V."/>
            <person name="Clark K.F."/>
            <person name="Kohn A.B."/>
            <person name="Sadowski N."/>
            <person name="Timp W."/>
            <person name="Ptitsyn A."/>
            <person name="Khanna P."/>
            <person name="Romanova D.Y."/>
            <person name="Williams P."/>
            <person name="Greenwood S.J."/>
            <person name="Moroz L.L."/>
            <person name="Walt D.R."/>
            <person name="Bodnar A.G."/>
        </authorList>
    </citation>
    <scope>NUCLEOTIDE SEQUENCE</scope>
    <source>
        <strain evidence="2">GMGI-L3</strain>
    </source>
</reference>
<dbReference type="EMBL" id="JAHLQT010024020">
    <property type="protein sequence ID" value="KAG7165636.1"/>
    <property type="molecule type" value="Genomic_DNA"/>
</dbReference>
<feature type="compositionally biased region" description="Polar residues" evidence="1">
    <location>
        <begin position="39"/>
        <end position="60"/>
    </location>
</feature>
<organism evidence="2 3">
    <name type="scientific">Homarus americanus</name>
    <name type="common">American lobster</name>
    <dbReference type="NCBI Taxonomy" id="6706"/>
    <lineage>
        <taxon>Eukaryota</taxon>
        <taxon>Metazoa</taxon>
        <taxon>Ecdysozoa</taxon>
        <taxon>Arthropoda</taxon>
        <taxon>Crustacea</taxon>
        <taxon>Multicrustacea</taxon>
        <taxon>Malacostraca</taxon>
        <taxon>Eumalacostraca</taxon>
        <taxon>Eucarida</taxon>
        <taxon>Decapoda</taxon>
        <taxon>Pleocyemata</taxon>
        <taxon>Astacidea</taxon>
        <taxon>Nephropoidea</taxon>
        <taxon>Nephropidae</taxon>
        <taxon>Homarus</taxon>
    </lineage>
</organism>
<feature type="compositionally biased region" description="Acidic residues" evidence="1">
    <location>
        <begin position="155"/>
        <end position="176"/>
    </location>
</feature>
<feature type="region of interest" description="Disordered" evidence="1">
    <location>
        <begin position="1"/>
        <end position="60"/>
    </location>
</feature>
<protein>
    <submittedName>
        <fullName evidence="2">Uncharacterized protein</fullName>
    </submittedName>
</protein>
<comment type="caution">
    <text evidence="2">The sequence shown here is derived from an EMBL/GenBank/DDBJ whole genome shotgun (WGS) entry which is preliminary data.</text>
</comment>
<feature type="region of interest" description="Disordered" evidence="1">
    <location>
        <begin position="155"/>
        <end position="180"/>
    </location>
</feature>
<accession>A0A8J5MVX7</accession>